<dbReference type="Pfam" id="PF11086">
    <property type="entry name" value="DUF2878"/>
    <property type="match status" value="1"/>
</dbReference>
<feature type="transmembrane region" description="Helical" evidence="1">
    <location>
        <begin position="77"/>
        <end position="94"/>
    </location>
</feature>
<evidence type="ECO:0000313" key="2">
    <source>
        <dbReference type="EMBL" id="KIN09874.1"/>
    </source>
</evidence>
<evidence type="ECO:0000256" key="1">
    <source>
        <dbReference type="SAM" id="Phobius"/>
    </source>
</evidence>
<dbReference type="Proteomes" id="UP000031977">
    <property type="component" value="Unassembled WGS sequence"/>
</dbReference>
<keyword evidence="3" id="KW-1185">Reference proteome</keyword>
<proteinExistence type="predicted"/>
<protein>
    <submittedName>
        <fullName evidence="2">Zinc ABC transporter permease</fullName>
    </submittedName>
</protein>
<organism evidence="2 3">
    <name type="scientific">Vibrio mytili</name>
    <dbReference type="NCBI Taxonomy" id="50718"/>
    <lineage>
        <taxon>Bacteria</taxon>
        <taxon>Pseudomonadati</taxon>
        <taxon>Pseudomonadota</taxon>
        <taxon>Gammaproteobacteria</taxon>
        <taxon>Vibrionales</taxon>
        <taxon>Vibrionaceae</taxon>
        <taxon>Vibrio</taxon>
    </lineage>
</organism>
<dbReference type="STRING" id="50718.SU60_17200"/>
<dbReference type="AlphaFoldDB" id="A0A0C3DES8"/>
<dbReference type="OrthoDB" id="6522758at2"/>
<dbReference type="InterPro" id="IPR021306">
    <property type="entry name" value="DUF2878"/>
</dbReference>
<dbReference type="RefSeq" id="WP_041156607.1">
    <property type="nucleotide sequence ID" value="NZ_CBCRVP010000015.1"/>
</dbReference>
<keyword evidence="1" id="KW-0812">Transmembrane</keyword>
<keyword evidence="1" id="KW-0472">Membrane</keyword>
<reference evidence="2 3" key="1">
    <citation type="submission" date="2015-01" db="EMBL/GenBank/DDBJ databases">
        <title>Draft genome of Vibrio mytili type strain CAIM 528.</title>
        <authorList>
            <person name="Gonzalez-Castillo A."/>
            <person name="Gomez-Gil B."/>
            <person name="Enciso-Ibarra J."/>
        </authorList>
    </citation>
    <scope>NUCLEOTIDE SEQUENCE [LARGE SCALE GENOMIC DNA]</scope>
    <source>
        <strain evidence="2 3">CAIM 528</strain>
    </source>
</reference>
<feature type="transmembrane region" description="Helical" evidence="1">
    <location>
        <begin position="106"/>
        <end position="126"/>
    </location>
</feature>
<sequence>MLKIIVASTWFQLFWFCAVLGKENWQWLTTIFVALTFSYCLTSERYALKYILAVTLTGIVLDTLNQYFNLLVFHSEWLPIWLAYLWFVFAWYAYQLKSILIRYPLRYVSVIGGLAGAGSYFAGYKLGAVELGYGHLESLGFLFIEWVMVIILVRKVYENGIPDKSVTTHSD</sequence>
<evidence type="ECO:0000313" key="3">
    <source>
        <dbReference type="Proteomes" id="UP000031977"/>
    </source>
</evidence>
<feature type="transmembrane region" description="Helical" evidence="1">
    <location>
        <begin position="138"/>
        <end position="157"/>
    </location>
</feature>
<comment type="caution">
    <text evidence="2">The sequence shown here is derived from an EMBL/GenBank/DDBJ whole genome shotgun (WGS) entry which is preliminary data.</text>
</comment>
<keyword evidence="1" id="KW-1133">Transmembrane helix</keyword>
<dbReference type="EMBL" id="JXOK01000065">
    <property type="protein sequence ID" value="KIN09874.1"/>
    <property type="molecule type" value="Genomic_DNA"/>
</dbReference>
<gene>
    <name evidence="2" type="ORF">SU60_17200</name>
</gene>
<accession>A0A0C3DES8</accession>
<name>A0A0C3DES8_9VIBR</name>